<reference evidence="1 2" key="1">
    <citation type="journal article" date="2013" name="Genome Announc.">
        <title>Draft Genome Sequence of Winogradskyella psychrotolerans RS-3T, Isolated from the Marine Transect of Kongsfjorden, Ny-Alesund, Svalbard, Arctic Ocean.</title>
        <authorList>
            <person name="Kumar Pinnaka A."/>
            <person name="Ara S."/>
            <person name="Singh A."/>
            <person name="Shivaji S."/>
        </authorList>
    </citation>
    <scope>NUCLEOTIDE SEQUENCE [LARGE SCALE GENOMIC DNA]</scope>
    <source>
        <strain evidence="1 2">RS-3</strain>
    </source>
</reference>
<keyword evidence="2" id="KW-1185">Reference proteome</keyword>
<proteinExistence type="predicted"/>
<organism evidence="1 2">
    <name type="scientific">Winogradskyella psychrotolerans RS-3</name>
    <dbReference type="NCBI Taxonomy" id="641526"/>
    <lineage>
        <taxon>Bacteria</taxon>
        <taxon>Pseudomonadati</taxon>
        <taxon>Bacteroidota</taxon>
        <taxon>Flavobacteriia</taxon>
        <taxon>Flavobacteriales</taxon>
        <taxon>Flavobacteriaceae</taxon>
        <taxon>Winogradskyella</taxon>
    </lineage>
</organism>
<dbReference type="STRING" id="641526.ADIWIN_1737"/>
<dbReference type="RefSeq" id="WP_020898216.1">
    <property type="nucleotide sequence ID" value="NZ_ATMR01000094.1"/>
</dbReference>
<comment type="caution">
    <text evidence="1">The sequence shown here is derived from an EMBL/GenBank/DDBJ whole genome shotgun (WGS) entry which is preliminary data.</text>
</comment>
<name>S7VTC0_9FLAO</name>
<evidence type="ECO:0000313" key="1">
    <source>
        <dbReference type="EMBL" id="EPR73306.1"/>
    </source>
</evidence>
<dbReference type="AlphaFoldDB" id="S7VTC0"/>
<protein>
    <submittedName>
        <fullName evidence="1">Uncharacterized protein</fullName>
    </submittedName>
</protein>
<sequence length="315" mass="37500">MTTTRKYYESLIDAFIRINKSNVNEPKEYFEAKLEISNLINRILKFDLFPLTFSNDFFDLLESESIKDFDNQKIKLINELHFELIECLWTTRLRFGGELIQYISKIKIALLNLNIKELELFEKNKTEPTHNYFPEVYNFKNNKDKTQRIKEIRAFSKTGPKKEKLIIKKKDYTKLENKIVTDISNYRSYIMEHYPSLSDNFSFCNKKVLAYITEAMSSDIFEFRIHSYMTTNGDNSVKLDHQFYDFYPSYFHNLEEIIDKFAGAHITSLKKEDFSFRNPFSINNIHRELIEIFIQNSSGNGIEEFTTFLLKCKGY</sequence>
<gene>
    <name evidence="1" type="ORF">ADIWIN_1737</name>
</gene>
<dbReference type="Proteomes" id="UP000014962">
    <property type="component" value="Unassembled WGS sequence"/>
</dbReference>
<dbReference type="OrthoDB" id="1451358at2"/>
<dbReference type="EMBL" id="ATMR01000094">
    <property type="protein sequence ID" value="EPR73306.1"/>
    <property type="molecule type" value="Genomic_DNA"/>
</dbReference>
<accession>S7VTC0</accession>
<evidence type="ECO:0000313" key="2">
    <source>
        <dbReference type="Proteomes" id="UP000014962"/>
    </source>
</evidence>